<accession>H0F133</accession>
<gene>
    <name evidence="2" type="ORF">KYC_02324</name>
</gene>
<feature type="region of interest" description="Disordered" evidence="1">
    <location>
        <begin position="1"/>
        <end position="84"/>
    </location>
</feature>
<keyword evidence="3" id="KW-1185">Reference proteome</keyword>
<name>H0F133_9BURK</name>
<dbReference type="PATRIC" id="fig|477184.5.peg.455"/>
<dbReference type="STRING" id="477184.KYC_02324"/>
<evidence type="ECO:0000256" key="1">
    <source>
        <dbReference type="SAM" id="MobiDB-lite"/>
    </source>
</evidence>
<evidence type="ECO:0000313" key="3">
    <source>
        <dbReference type="Proteomes" id="UP000003113"/>
    </source>
</evidence>
<proteinExistence type="predicted"/>
<evidence type="ECO:0000313" key="2">
    <source>
        <dbReference type="EMBL" id="EHK68071.1"/>
    </source>
</evidence>
<organism evidence="2 3">
    <name type="scientific">Achromobacter arsenitoxydans SY8</name>
    <dbReference type="NCBI Taxonomy" id="477184"/>
    <lineage>
        <taxon>Bacteria</taxon>
        <taxon>Pseudomonadati</taxon>
        <taxon>Pseudomonadota</taxon>
        <taxon>Betaproteobacteria</taxon>
        <taxon>Burkholderiales</taxon>
        <taxon>Alcaligenaceae</taxon>
        <taxon>Achromobacter</taxon>
    </lineage>
</organism>
<dbReference type="EMBL" id="AGUF01000010">
    <property type="protein sequence ID" value="EHK68071.1"/>
    <property type="molecule type" value="Genomic_DNA"/>
</dbReference>
<comment type="caution">
    <text evidence="2">The sequence shown here is derived from an EMBL/GenBank/DDBJ whole genome shotgun (WGS) entry which is preliminary data.</text>
</comment>
<dbReference type="AlphaFoldDB" id="H0F133"/>
<sequence>MKNAAYAALPSQVRIMTPNTPRTDPRHAAPASTPDTHAPPHADKERAKSDHQHEEARRKALVGSQHKENTRSVAAPRYHGHRGG</sequence>
<reference evidence="2 3" key="1">
    <citation type="journal article" date="2012" name="J. Bacteriol.">
        <title>Genome sequence of the highly efficient arsenite-oxidizing bacterium Achromobacter arsenitoxydans SY8.</title>
        <authorList>
            <person name="Li X."/>
            <person name="Hu Y."/>
            <person name="Gong J."/>
            <person name="Lin Y."/>
            <person name="Johnstone L."/>
            <person name="Rensing C."/>
            <person name="Wang G."/>
        </authorList>
    </citation>
    <scope>NUCLEOTIDE SEQUENCE [LARGE SCALE GENOMIC DNA]</scope>
    <source>
        <strain evidence="2 3">SY8</strain>
    </source>
</reference>
<dbReference type="Proteomes" id="UP000003113">
    <property type="component" value="Unassembled WGS sequence"/>
</dbReference>
<protein>
    <submittedName>
        <fullName evidence="2">Uncharacterized protein</fullName>
    </submittedName>
</protein>
<feature type="compositionally biased region" description="Basic and acidic residues" evidence="1">
    <location>
        <begin position="38"/>
        <end position="58"/>
    </location>
</feature>